<dbReference type="Proteomes" id="UP000184291">
    <property type="component" value="Unassembled WGS sequence"/>
</dbReference>
<dbReference type="AlphaFoldDB" id="A0A1M4RZ47"/>
<protein>
    <submittedName>
        <fullName evidence="2">Uncharacterized protein</fullName>
    </submittedName>
</protein>
<dbReference type="STRING" id="1892869.ACGLYG10_1428"/>
<accession>A0A1M4RZ47</accession>
<evidence type="ECO:0000313" key="2">
    <source>
        <dbReference type="EMBL" id="SHE25212.1"/>
    </source>
</evidence>
<proteinExistence type="predicted"/>
<dbReference type="EMBL" id="FQTT01000010">
    <property type="protein sequence ID" value="SHE25212.1"/>
    <property type="molecule type" value="Genomic_DNA"/>
</dbReference>
<keyword evidence="3" id="KW-1185">Reference proteome</keyword>
<feature type="region of interest" description="Disordered" evidence="1">
    <location>
        <begin position="1"/>
        <end position="67"/>
    </location>
</feature>
<evidence type="ECO:0000256" key="1">
    <source>
        <dbReference type="SAM" id="MobiDB-lite"/>
    </source>
</evidence>
<organism evidence="2 3">
    <name type="scientific">Actinomyces glycerinitolerans</name>
    <dbReference type="NCBI Taxonomy" id="1892869"/>
    <lineage>
        <taxon>Bacteria</taxon>
        <taxon>Bacillati</taxon>
        <taxon>Actinomycetota</taxon>
        <taxon>Actinomycetes</taxon>
        <taxon>Actinomycetales</taxon>
        <taxon>Actinomycetaceae</taxon>
        <taxon>Actinomyces</taxon>
    </lineage>
</organism>
<name>A0A1M4RZ47_9ACTO</name>
<sequence length="67" mass="7362">MPPAAVTHEVDRPADVNQANPPNTRPQQTASKHYPNTHVLHCHCPGFARDSGGPNIDNITERTPVRE</sequence>
<reference evidence="3" key="1">
    <citation type="submission" date="2016-09" db="EMBL/GenBank/DDBJ databases">
        <authorList>
            <person name="Strepis N."/>
        </authorList>
    </citation>
    <scope>NUCLEOTIDE SEQUENCE [LARGE SCALE GENOMIC DNA]</scope>
</reference>
<feature type="compositionally biased region" description="Polar residues" evidence="1">
    <location>
        <begin position="17"/>
        <end position="31"/>
    </location>
</feature>
<evidence type="ECO:0000313" key="3">
    <source>
        <dbReference type="Proteomes" id="UP000184291"/>
    </source>
</evidence>
<gene>
    <name evidence="2" type="ORF">ACGLYG10_1428</name>
</gene>